<keyword evidence="4 5" id="KW-0413">Isomerase</keyword>
<dbReference type="Proteomes" id="UP000596035">
    <property type="component" value="Chromosome"/>
</dbReference>
<evidence type="ECO:0000256" key="5">
    <source>
        <dbReference type="HAMAP-Rule" id="MF_01080"/>
    </source>
</evidence>
<evidence type="ECO:0000256" key="3">
    <source>
        <dbReference type="ARBA" id="ARBA00022694"/>
    </source>
</evidence>
<dbReference type="InterPro" id="IPR032819">
    <property type="entry name" value="TruB_C"/>
</dbReference>
<keyword evidence="3 5" id="KW-0819">tRNA processing</keyword>
<evidence type="ECO:0000256" key="4">
    <source>
        <dbReference type="ARBA" id="ARBA00023235"/>
    </source>
</evidence>
<dbReference type="GO" id="GO:0031119">
    <property type="term" value="P:tRNA pseudouridine synthesis"/>
    <property type="evidence" value="ECO:0007669"/>
    <property type="project" value="UniProtKB-UniRule"/>
</dbReference>
<dbReference type="InterPro" id="IPR002501">
    <property type="entry name" value="PsdUridine_synth_N"/>
</dbReference>
<proteinExistence type="inferred from homology"/>
<evidence type="ECO:0000313" key="9">
    <source>
        <dbReference type="EMBL" id="QQR31773.1"/>
    </source>
</evidence>
<evidence type="ECO:0000256" key="2">
    <source>
        <dbReference type="ARBA" id="ARBA00005642"/>
    </source>
</evidence>
<protein>
    <recommendedName>
        <fullName evidence="5">tRNA pseudouridine synthase B</fullName>
        <ecNumber evidence="5">5.4.99.25</ecNumber>
    </recommendedName>
    <alternativeName>
        <fullName evidence="5">tRNA pseudouridine(55) synthase</fullName>
        <shortName evidence="5">Psi55 synthase</shortName>
    </alternativeName>
    <alternativeName>
        <fullName evidence="5">tRNA pseudouridylate synthase</fullName>
    </alternativeName>
    <alternativeName>
        <fullName evidence="5">tRNA-uridine isomerase</fullName>
    </alternativeName>
</protein>
<dbReference type="PANTHER" id="PTHR13767">
    <property type="entry name" value="TRNA-PSEUDOURIDINE SYNTHASE"/>
    <property type="match status" value="1"/>
</dbReference>
<evidence type="ECO:0000313" key="8">
    <source>
        <dbReference type="EMBL" id="ASB42482.1"/>
    </source>
</evidence>
<dbReference type="GO" id="GO:0160148">
    <property type="term" value="F:tRNA pseudouridine(55) synthase activity"/>
    <property type="evidence" value="ECO:0007669"/>
    <property type="project" value="UniProtKB-EC"/>
</dbReference>
<evidence type="ECO:0000313" key="10">
    <source>
        <dbReference type="Proteomes" id="UP000196710"/>
    </source>
</evidence>
<organism evidence="9 11">
    <name type="scientific">Acutalibacter muris</name>
    <dbReference type="NCBI Taxonomy" id="1796620"/>
    <lineage>
        <taxon>Bacteria</taxon>
        <taxon>Bacillati</taxon>
        <taxon>Bacillota</taxon>
        <taxon>Clostridia</taxon>
        <taxon>Eubacteriales</taxon>
        <taxon>Acutalibacteraceae</taxon>
        <taxon>Acutalibacter</taxon>
    </lineage>
</organism>
<dbReference type="InterPro" id="IPR020103">
    <property type="entry name" value="PsdUridine_synth_cat_dom_sf"/>
</dbReference>
<gene>
    <name evidence="5 9" type="primary">truB</name>
    <name evidence="8" type="ORF">ADH66_18610</name>
    <name evidence="9" type="ORF">I5Q82_09025</name>
</gene>
<dbReference type="Pfam" id="PF01509">
    <property type="entry name" value="TruB_N"/>
    <property type="match status" value="1"/>
</dbReference>
<comment type="similarity">
    <text evidence="2 5">Belongs to the pseudouridine synthase TruB family. Type 1 subfamily.</text>
</comment>
<dbReference type="GO" id="GO:0003723">
    <property type="term" value="F:RNA binding"/>
    <property type="evidence" value="ECO:0007669"/>
    <property type="project" value="InterPro"/>
</dbReference>
<keyword evidence="10" id="KW-1185">Reference proteome</keyword>
<reference evidence="9 11" key="3">
    <citation type="submission" date="2020-11" db="EMBL/GenBank/DDBJ databases">
        <title>Closed and high quality bacterial genomes of the OMM12 community.</title>
        <authorList>
            <person name="Marbouty M."/>
            <person name="Lamy-Besnier Q."/>
            <person name="Debarbieux L."/>
            <person name="Koszul R."/>
        </authorList>
    </citation>
    <scope>NUCLEOTIDE SEQUENCE [LARGE SCALE GENOMIC DNA]</scope>
    <source>
        <strain evidence="9 11">KB18</strain>
    </source>
</reference>
<dbReference type="Pfam" id="PF16198">
    <property type="entry name" value="TruB_C_2"/>
    <property type="match status" value="1"/>
</dbReference>
<reference evidence="10" key="2">
    <citation type="submission" date="2017-05" db="EMBL/GenBank/DDBJ databases">
        <title>Improved OligoMM genomes.</title>
        <authorList>
            <person name="Garzetti D."/>
        </authorList>
    </citation>
    <scope>NUCLEOTIDE SEQUENCE [LARGE SCALE GENOMIC DNA]</scope>
    <source>
        <strain evidence="10">KB18</strain>
    </source>
</reference>
<dbReference type="EMBL" id="CP021422">
    <property type="protein sequence ID" value="ASB42482.1"/>
    <property type="molecule type" value="Genomic_DNA"/>
</dbReference>
<name>A0A1Z2XVL7_9FIRM</name>
<evidence type="ECO:0000313" key="11">
    <source>
        <dbReference type="Proteomes" id="UP000596035"/>
    </source>
</evidence>
<evidence type="ECO:0000256" key="1">
    <source>
        <dbReference type="ARBA" id="ARBA00000385"/>
    </source>
</evidence>
<evidence type="ECO:0000259" key="6">
    <source>
        <dbReference type="Pfam" id="PF01509"/>
    </source>
</evidence>
<feature type="domain" description="tRNA pseudouridylate synthase B C-terminal" evidence="7">
    <location>
        <begin position="173"/>
        <end position="231"/>
    </location>
</feature>
<dbReference type="EMBL" id="CP065321">
    <property type="protein sequence ID" value="QQR31773.1"/>
    <property type="molecule type" value="Genomic_DNA"/>
</dbReference>
<comment type="catalytic activity">
    <reaction evidence="1 5">
        <text>uridine(55) in tRNA = pseudouridine(55) in tRNA</text>
        <dbReference type="Rhea" id="RHEA:42532"/>
        <dbReference type="Rhea" id="RHEA-COMP:10101"/>
        <dbReference type="Rhea" id="RHEA-COMP:10102"/>
        <dbReference type="ChEBI" id="CHEBI:65314"/>
        <dbReference type="ChEBI" id="CHEBI:65315"/>
        <dbReference type="EC" id="5.4.99.25"/>
    </reaction>
</comment>
<dbReference type="AlphaFoldDB" id="A0A1Z2XVL7"/>
<dbReference type="EC" id="5.4.99.25" evidence="5"/>
<dbReference type="NCBIfam" id="TIGR00431">
    <property type="entry name" value="TruB"/>
    <property type="match status" value="1"/>
</dbReference>
<sequence length="302" mass="32596">MNGVIILDKPAGFTSFDAVAVMRGLAREKKIGHTGTLDPMATGVLPLLIGRAAKAADLLPDTDKEYMAGFRLGERFDTGDVTGKIIETSHARASEGELLRALERFRGDIMQTPPMYSAVSVGGQRLYKLARQGIEIEREPRPVHIGRLELVSFDEKEQRGTLAVACSKGTYIRALIEDIARAAGTLGVMTALRRTKACGFTVRAAVTLEDLRALSAEGRLSAVLRPVETLFGDYPTVQVSPAQAARFCNGGGLDMGRLKMPKIAVTEGQRFCVFGPGGGFLGLAKVRLEKNELGFLKLFAIE</sequence>
<feature type="active site" description="Nucleophile" evidence="5">
    <location>
        <position position="38"/>
    </location>
</feature>
<dbReference type="SUPFAM" id="SSF55120">
    <property type="entry name" value="Pseudouridine synthase"/>
    <property type="match status" value="1"/>
</dbReference>
<dbReference type="InterPro" id="IPR014780">
    <property type="entry name" value="tRNA_psdUridine_synth_TruB"/>
</dbReference>
<dbReference type="Proteomes" id="UP000196710">
    <property type="component" value="Chromosome"/>
</dbReference>
<dbReference type="HAMAP" id="MF_01080">
    <property type="entry name" value="TruB_bact"/>
    <property type="match status" value="1"/>
</dbReference>
<accession>A0A1Z2XVL7</accession>
<comment type="function">
    <text evidence="5">Responsible for synthesis of pseudouridine from uracil-55 in the psi GC loop of transfer RNAs.</text>
</comment>
<dbReference type="RefSeq" id="WP_066537695.1">
    <property type="nucleotide sequence ID" value="NZ_CP021422.1"/>
</dbReference>
<reference evidence="8" key="1">
    <citation type="journal article" date="2017" name="Genome Announc.">
        <title>High-Quality Whole-Genome Sequences of the Oligo-Mouse-Microbiota Bacterial Community.</title>
        <authorList>
            <person name="Garzetti D."/>
            <person name="Brugiroux S."/>
            <person name="Bunk B."/>
            <person name="Pukall R."/>
            <person name="McCoy K.D."/>
            <person name="Macpherson A.J."/>
            <person name="Stecher B."/>
        </authorList>
    </citation>
    <scope>NUCLEOTIDE SEQUENCE</scope>
    <source>
        <strain evidence="8">KB18</strain>
    </source>
</reference>
<dbReference type="KEGG" id="amur:ADH66_18610"/>
<dbReference type="CDD" id="cd02573">
    <property type="entry name" value="PseudoU_synth_EcTruB"/>
    <property type="match status" value="1"/>
</dbReference>
<dbReference type="Gene3D" id="3.30.2350.10">
    <property type="entry name" value="Pseudouridine synthase"/>
    <property type="match status" value="1"/>
</dbReference>
<evidence type="ECO:0000259" key="7">
    <source>
        <dbReference type="Pfam" id="PF16198"/>
    </source>
</evidence>
<feature type="domain" description="Pseudouridine synthase II N-terminal" evidence="6">
    <location>
        <begin position="25"/>
        <end position="172"/>
    </location>
</feature>
<dbReference type="GO" id="GO:1990481">
    <property type="term" value="P:mRNA pseudouridine synthesis"/>
    <property type="evidence" value="ECO:0007669"/>
    <property type="project" value="TreeGrafter"/>
</dbReference>
<dbReference type="PANTHER" id="PTHR13767:SF2">
    <property type="entry name" value="PSEUDOURIDYLATE SYNTHASE TRUB1"/>
    <property type="match status" value="1"/>
</dbReference>